<dbReference type="OrthoDB" id="885342at2"/>
<dbReference type="PANTHER" id="PTHR37314:SF4">
    <property type="entry name" value="UPF0700 TRANSMEMBRANE PROTEIN YOAK"/>
    <property type="match status" value="1"/>
</dbReference>
<feature type="transmembrane region" description="Helical" evidence="1">
    <location>
        <begin position="198"/>
        <end position="216"/>
    </location>
</feature>
<feature type="transmembrane region" description="Helical" evidence="1">
    <location>
        <begin position="64"/>
        <end position="86"/>
    </location>
</feature>
<evidence type="ECO:0000313" key="3">
    <source>
        <dbReference type="Proteomes" id="UP000287687"/>
    </source>
</evidence>
<protein>
    <submittedName>
        <fullName evidence="2">DUF1275 domain-containing protein</fullName>
    </submittedName>
</protein>
<evidence type="ECO:0000256" key="1">
    <source>
        <dbReference type="SAM" id="Phobius"/>
    </source>
</evidence>
<dbReference type="RefSeq" id="WP_128443463.1">
    <property type="nucleotide sequence ID" value="NZ_SBIP01000003.1"/>
</dbReference>
<keyword evidence="1" id="KW-0812">Transmembrane</keyword>
<dbReference type="PANTHER" id="PTHR37314">
    <property type="entry name" value="SLR0142 PROTEIN"/>
    <property type="match status" value="1"/>
</dbReference>
<accession>A0A444LEI2</accession>
<feature type="transmembrane region" description="Helical" evidence="1">
    <location>
        <begin position="93"/>
        <end position="114"/>
    </location>
</feature>
<dbReference type="InterPro" id="IPR010699">
    <property type="entry name" value="DUF1275"/>
</dbReference>
<feature type="transmembrane region" description="Helical" evidence="1">
    <location>
        <begin position="170"/>
        <end position="191"/>
    </location>
</feature>
<name>A0A444LEI2_9HYPH</name>
<dbReference type="Proteomes" id="UP000287687">
    <property type="component" value="Unassembled WGS sequence"/>
</dbReference>
<evidence type="ECO:0000313" key="2">
    <source>
        <dbReference type="EMBL" id="RWX76545.1"/>
    </source>
</evidence>
<reference evidence="2 3" key="1">
    <citation type="submission" date="2019-01" db="EMBL/GenBank/DDBJ databases">
        <title>The draft genome of Rhizobium sp. 24NR.</title>
        <authorList>
            <person name="Liu L."/>
            <person name="Liang L."/>
            <person name="Shi S."/>
            <person name="Xu L."/>
            <person name="Wang X."/>
            <person name="Li L."/>
            <person name="Zhang X."/>
        </authorList>
    </citation>
    <scope>NUCLEOTIDE SEQUENCE [LARGE SCALE GENOMIC DNA]</scope>
    <source>
        <strain evidence="2 3">24NR</strain>
    </source>
</reference>
<sequence length="243" mass="25989">MQRRRRIIHTRRTVTGLALVGAISFVAGMTDAVGLMLFGDFVSFMTGNTTRAALDFAGGNFSHALTLFVAIWVFILGNALGIVVAHTVSARRAFVVLASVSVVLGIASAVPASYPRLEFFLVVLAMGMINATVEHIEGLPIGLTYVTGALSRFGRGIGRWLVGDRDTTSWLIQCVPWTGMAGGAVCGAFLTRYAPGQALWIVSLVTLAVALVTALLPRPLQLHFQLPIKPARNRASGRPQTDK</sequence>
<gene>
    <name evidence="2" type="ORF">EPK99_12710</name>
</gene>
<feature type="transmembrane region" description="Helical" evidence="1">
    <location>
        <begin position="12"/>
        <end position="38"/>
    </location>
</feature>
<keyword evidence="1" id="KW-0472">Membrane</keyword>
<organism evidence="2 3">
    <name type="scientific">Neorhizobium lilium</name>
    <dbReference type="NCBI Taxonomy" id="2503024"/>
    <lineage>
        <taxon>Bacteria</taxon>
        <taxon>Pseudomonadati</taxon>
        <taxon>Pseudomonadota</taxon>
        <taxon>Alphaproteobacteria</taxon>
        <taxon>Hyphomicrobiales</taxon>
        <taxon>Rhizobiaceae</taxon>
        <taxon>Rhizobium/Agrobacterium group</taxon>
        <taxon>Neorhizobium</taxon>
    </lineage>
</organism>
<dbReference type="AlphaFoldDB" id="A0A444LEI2"/>
<comment type="caution">
    <text evidence="2">The sequence shown here is derived from an EMBL/GenBank/DDBJ whole genome shotgun (WGS) entry which is preliminary data.</text>
</comment>
<dbReference type="Pfam" id="PF06912">
    <property type="entry name" value="DUF1275"/>
    <property type="match status" value="1"/>
</dbReference>
<proteinExistence type="predicted"/>
<keyword evidence="1" id="KW-1133">Transmembrane helix</keyword>
<dbReference type="EMBL" id="SBIP01000003">
    <property type="protein sequence ID" value="RWX76545.1"/>
    <property type="molecule type" value="Genomic_DNA"/>
</dbReference>
<keyword evidence="3" id="KW-1185">Reference proteome</keyword>